<evidence type="ECO:0008006" key="4">
    <source>
        <dbReference type="Google" id="ProtNLM"/>
    </source>
</evidence>
<evidence type="ECO:0000256" key="1">
    <source>
        <dbReference type="SAM" id="MobiDB-lite"/>
    </source>
</evidence>
<dbReference type="EMBL" id="JARJBC010000002">
    <property type="protein sequence ID" value="MDF3288232.1"/>
    <property type="molecule type" value="Genomic_DNA"/>
</dbReference>
<organism evidence="2 3">
    <name type="scientific">Streptomyces silvisoli</name>
    <dbReference type="NCBI Taxonomy" id="3034235"/>
    <lineage>
        <taxon>Bacteria</taxon>
        <taxon>Bacillati</taxon>
        <taxon>Actinomycetota</taxon>
        <taxon>Actinomycetes</taxon>
        <taxon>Kitasatosporales</taxon>
        <taxon>Streptomycetaceae</taxon>
        <taxon>Streptomyces</taxon>
    </lineage>
</organism>
<evidence type="ECO:0000313" key="3">
    <source>
        <dbReference type="Proteomes" id="UP001216579"/>
    </source>
</evidence>
<comment type="caution">
    <text evidence="2">The sequence shown here is derived from an EMBL/GenBank/DDBJ whole genome shotgun (WGS) entry which is preliminary data.</text>
</comment>
<name>A0ABT5ZEI9_9ACTN</name>
<dbReference type="RefSeq" id="WP_269854038.1">
    <property type="nucleotide sequence ID" value="NZ_JARJBC010000002.1"/>
</dbReference>
<dbReference type="Proteomes" id="UP001216579">
    <property type="component" value="Unassembled WGS sequence"/>
</dbReference>
<evidence type="ECO:0000313" key="2">
    <source>
        <dbReference type="EMBL" id="MDF3288232.1"/>
    </source>
</evidence>
<accession>A0ABT5ZEI9</accession>
<keyword evidence="3" id="KW-1185">Reference proteome</keyword>
<reference evidence="2 3" key="1">
    <citation type="submission" date="2023-03" db="EMBL/GenBank/DDBJ databases">
        <title>Draft genome sequence of Streptomyces sp. RB6PN23 isolated from peat swamp forest in Thailand.</title>
        <authorList>
            <person name="Klaysubun C."/>
            <person name="Duangmal K."/>
        </authorList>
    </citation>
    <scope>NUCLEOTIDE SEQUENCE [LARGE SCALE GENOMIC DNA]</scope>
    <source>
        <strain evidence="2 3">RB6PN23</strain>
    </source>
</reference>
<proteinExistence type="predicted"/>
<sequence length="201" mass="22102">MVAVFGVLALVLLAAVVLGVVATVKTARAVRRGVERTSAQARRVVEETTLKAKKYGQPGALGELASLRLELRESMIGTRQALEAGVTDDPALREALSLLGRLREHAHALDDELRLLEREPDKGRITARLPELRQRTERVTHSADSLRWAAQDRARQFGDDELAALGREIEVEAGALRHWAPTEVEAPARSELGQDWPGGRR</sequence>
<protein>
    <recommendedName>
        <fullName evidence="4">Secreted protein</fullName>
    </recommendedName>
</protein>
<feature type="region of interest" description="Disordered" evidence="1">
    <location>
        <begin position="182"/>
        <end position="201"/>
    </location>
</feature>
<gene>
    <name evidence="2" type="ORF">P3G67_03115</name>
</gene>